<dbReference type="GO" id="GO:0010792">
    <property type="term" value="P:DNA double-strand break processing involved in repair via single-strand annealing"/>
    <property type="evidence" value="ECO:0007669"/>
    <property type="project" value="TreeGrafter"/>
</dbReference>
<dbReference type="InterPro" id="IPR033316">
    <property type="entry name" value="RBBP8-like"/>
</dbReference>
<evidence type="ECO:0000313" key="6">
    <source>
        <dbReference type="EMBL" id="THH09467.1"/>
    </source>
</evidence>
<keyword evidence="3" id="KW-0539">Nucleus</keyword>
<feature type="region of interest" description="Disordered" evidence="4">
    <location>
        <begin position="219"/>
        <end position="248"/>
    </location>
</feature>
<reference evidence="6 7" key="1">
    <citation type="submission" date="2019-02" db="EMBL/GenBank/DDBJ databases">
        <title>Genome sequencing of the rare red list fungi Phellinidium pouzarii.</title>
        <authorList>
            <person name="Buettner E."/>
            <person name="Kellner H."/>
        </authorList>
    </citation>
    <scope>NUCLEOTIDE SEQUENCE [LARGE SCALE GENOMIC DNA]</scope>
    <source>
        <strain evidence="6 7">DSM 108285</strain>
    </source>
</reference>
<keyword evidence="2" id="KW-0227">DNA damage</keyword>
<evidence type="ECO:0000256" key="2">
    <source>
        <dbReference type="ARBA" id="ARBA00022763"/>
    </source>
</evidence>
<comment type="subcellular location">
    <subcellularLocation>
        <location evidence="1">Nucleus</location>
    </subcellularLocation>
</comment>
<feature type="compositionally biased region" description="Basic and acidic residues" evidence="4">
    <location>
        <begin position="79"/>
        <end position="94"/>
    </location>
</feature>
<feature type="compositionally biased region" description="Basic and acidic residues" evidence="4">
    <location>
        <begin position="219"/>
        <end position="232"/>
    </location>
</feature>
<dbReference type="InterPro" id="IPR013882">
    <property type="entry name" value="Ctp1_C"/>
</dbReference>
<dbReference type="PANTHER" id="PTHR15107">
    <property type="entry name" value="RETINOBLASTOMA BINDING PROTEIN 8"/>
    <property type="match status" value="1"/>
</dbReference>
<dbReference type="GO" id="GO:0003684">
    <property type="term" value="F:damaged DNA binding"/>
    <property type="evidence" value="ECO:0007669"/>
    <property type="project" value="TreeGrafter"/>
</dbReference>
<comment type="caution">
    <text evidence="6">The sequence shown here is derived from an EMBL/GenBank/DDBJ whole genome shotgun (WGS) entry which is preliminary data.</text>
</comment>
<dbReference type="Proteomes" id="UP000308199">
    <property type="component" value="Unassembled WGS sequence"/>
</dbReference>
<dbReference type="OrthoDB" id="5801062at2759"/>
<keyword evidence="7" id="KW-1185">Reference proteome</keyword>
<dbReference type="PANTHER" id="PTHR15107:SF0">
    <property type="entry name" value="DNA ENDONUCLEASE ACTIVATOR CTP1 C-TERMINAL DOMAIN-CONTAINING PROTEIN"/>
    <property type="match status" value="1"/>
</dbReference>
<evidence type="ECO:0000256" key="4">
    <source>
        <dbReference type="SAM" id="MobiDB-lite"/>
    </source>
</evidence>
<dbReference type="GO" id="GO:0005634">
    <property type="term" value="C:nucleus"/>
    <property type="evidence" value="ECO:0007669"/>
    <property type="project" value="UniProtKB-SubCell"/>
</dbReference>
<dbReference type="Pfam" id="PF08573">
    <property type="entry name" value="SAE2"/>
    <property type="match status" value="1"/>
</dbReference>
<name>A0A4S4LCY9_9AGAM</name>
<feature type="compositionally biased region" description="Polar residues" evidence="4">
    <location>
        <begin position="59"/>
        <end position="76"/>
    </location>
</feature>
<feature type="domain" description="DNA endonuclease activator Ctp1 C-terminal" evidence="5">
    <location>
        <begin position="120"/>
        <end position="211"/>
    </location>
</feature>
<dbReference type="AlphaFoldDB" id="A0A4S4LCY9"/>
<sequence>MPSKDANLPLSLAEAICPGMDIHEPWRFTKRSASWSETPSPIARKAKEHHSDLRDAFESFTSNSAQKQRNVTLKRNSLTKRESPRTSPERKDRYPGGAFGDAINTHFKIDTSRNDGLPFQFDEIVRGRDRRRRLEAGDCDCCKNYYDHVEPLPTPLLPPAWKSPARTRIVSDLPCRNVEQHKKRISRHRHQWAPPTTPPDYWNIGFPTTQEAADINKRAEDIHDDKRRRIESEANSGTGRFIRRNDYR</sequence>
<evidence type="ECO:0000256" key="3">
    <source>
        <dbReference type="ARBA" id="ARBA00023242"/>
    </source>
</evidence>
<evidence type="ECO:0000256" key="1">
    <source>
        <dbReference type="ARBA" id="ARBA00004123"/>
    </source>
</evidence>
<protein>
    <recommendedName>
        <fullName evidence="5">DNA endonuclease activator Ctp1 C-terminal domain-containing protein</fullName>
    </recommendedName>
</protein>
<accession>A0A4S4LCY9</accession>
<evidence type="ECO:0000313" key="7">
    <source>
        <dbReference type="Proteomes" id="UP000308199"/>
    </source>
</evidence>
<proteinExistence type="predicted"/>
<organism evidence="6 7">
    <name type="scientific">Phellinidium pouzarii</name>
    <dbReference type="NCBI Taxonomy" id="167371"/>
    <lineage>
        <taxon>Eukaryota</taxon>
        <taxon>Fungi</taxon>
        <taxon>Dikarya</taxon>
        <taxon>Basidiomycota</taxon>
        <taxon>Agaricomycotina</taxon>
        <taxon>Agaricomycetes</taxon>
        <taxon>Hymenochaetales</taxon>
        <taxon>Hymenochaetaceae</taxon>
        <taxon>Phellinidium</taxon>
    </lineage>
</organism>
<evidence type="ECO:0000259" key="5">
    <source>
        <dbReference type="Pfam" id="PF08573"/>
    </source>
</evidence>
<gene>
    <name evidence="6" type="ORF">EW145_g1985</name>
</gene>
<dbReference type="EMBL" id="SGPK01000062">
    <property type="protein sequence ID" value="THH09467.1"/>
    <property type="molecule type" value="Genomic_DNA"/>
</dbReference>
<feature type="region of interest" description="Disordered" evidence="4">
    <location>
        <begin position="58"/>
        <end position="98"/>
    </location>
</feature>